<dbReference type="Pfam" id="PF00248">
    <property type="entry name" value="Aldo_ket_red"/>
    <property type="match status" value="1"/>
</dbReference>
<evidence type="ECO:0000313" key="2">
    <source>
        <dbReference type="EMBL" id="MEJ5976513.1"/>
    </source>
</evidence>
<gene>
    <name evidence="2" type="ORF">WG901_07700</name>
</gene>
<dbReference type="Proteomes" id="UP001361239">
    <property type="component" value="Unassembled WGS sequence"/>
</dbReference>
<reference evidence="2 3" key="1">
    <citation type="submission" date="2024-03" db="EMBL/GenBank/DDBJ databases">
        <authorList>
            <person name="Jo J.-H."/>
        </authorList>
    </citation>
    <scope>NUCLEOTIDE SEQUENCE [LARGE SCALE GENOMIC DNA]</scope>
    <source>
        <strain evidence="2 3">PS1R-30</strain>
    </source>
</reference>
<dbReference type="PANTHER" id="PTHR43364">
    <property type="entry name" value="NADH-SPECIFIC METHYLGLYOXAL REDUCTASE-RELATED"/>
    <property type="match status" value="1"/>
</dbReference>
<dbReference type="InterPro" id="IPR023210">
    <property type="entry name" value="NADP_OxRdtase_dom"/>
</dbReference>
<dbReference type="PANTHER" id="PTHR43364:SF18">
    <property type="entry name" value="OXIDOREDUCTASE"/>
    <property type="match status" value="1"/>
</dbReference>
<comment type="caution">
    <text evidence="2">The sequence shown here is derived from an EMBL/GenBank/DDBJ whole genome shotgun (WGS) entry which is preliminary data.</text>
</comment>
<protein>
    <submittedName>
        <fullName evidence="2">Aldo/keto reductase</fullName>
    </submittedName>
</protein>
<feature type="domain" description="NADP-dependent oxidoreductase" evidence="1">
    <location>
        <begin position="16"/>
        <end position="318"/>
    </location>
</feature>
<accession>A0ABU8RTV6</accession>
<sequence length="346" mass="38371">MQYTQLGSTGLIVSRLALGGSTFTQGDKSLGAFYKVGPELADELVGKALDAGINYFDTADVYASGQSEELLGAALKPHRDRVVLSTKVGNRGAGNRELLHSGLSRRHILWSVDQSLKRLGTDWIDYYIVHKTDVFTPLEETLEALDAVVKAGKVRYIGYSNWPAWEVANAIAEQKARGLARFSHGQMYYSLLGRDVERDTTAMMRHFGLGMTVWSPLAYGFLAGKYTAEDMQKDDNRFANFDWLKFDRDQAFALLPILEEIAKAKGCSMAQLAIAWLLTRPQVDSVLLGATKTHQLEDNLGAVDVVLDAEDLARLDEATRNAPIYPSSDWVEIDGLVRKRLGAHRK</sequence>
<dbReference type="InterPro" id="IPR036812">
    <property type="entry name" value="NAD(P)_OxRdtase_dom_sf"/>
</dbReference>
<proteinExistence type="predicted"/>
<dbReference type="RefSeq" id="WP_339586422.1">
    <property type="nucleotide sequence ID" value="NZ_JBBHJZ010000001.1"/>
</dbReference>
<evidence type="ECO:0000313" key="3">
    <source>
        <dbReference type="Proteomes" id="UP001361239"/>
    </source>
</evidence>
<name>A0ABU8RTV6_9SPHN</name>
<dbReference type="InterPro" id="IPR020471">
    <property type="entry name" value="AKR"/>
</dbReference>
<dbReference type="InterPro" id="IPR050523">
    <property type="entry name" value="AKR_Detox_Biosynth"/>
</dbReference>
<organism evidence="2 3">
    <name type="scientific">Novosphingobium anseongense</name>
    <dbReference type="NCBI Taxonomy" id="3133436"/>
    <lineage>
        <taxon>Bacteria</taxon>
        <taxon>Pseudomonadati</taxon>
        <taxon>Pseudomonadota</taxon>
        <taxon>Alphaproteobacteria</taxon>
        <taxon>Sphingomonadales</taxon>
        <taxon>Sphingomonadaceae</taxon>
        <taxon>Novosphingobium</taxon>
    </lineage>
</organism>
<dbReference type="Gene3D" id="3.20.20.100">
    <property type="entry name" value="NADP-dependent oxidoreductase domain"/>
    <property type="match status" value="1"/>
</dbReference>
<keyword evidence="3" id="KW-1185">Reference proteome</keyword>
<evidence type="ECO:0000259" key="1">
    <source>
        <dbReference type="Pfam" id="PF00248"/>
    </source>
</evidence>
<dbReference type="SUPFAM" id="SSF51430">
    <property type="entry name" value="NAD(P)-linked oxidoreductase"/>
    <property type="match status" value="1"/>
</dbReference>
<dbReference type="PRINTS" id="PR00069">
    <property type="entry name" value="ALDKETRDTASE"/>
</dbReference>
<dbReference type="EMBL" id="JBBHJZ010000001">
    <property type="protein sequence ID" value="MEJ5976513.1"/>
    <property type="molecule type" value="Genomic_DNA"/>
</dbReference>